<keyword evidence="2" id="KW-1133">Transmembrane helix</keyword>
<keyword evidence="2" id="KW-0472">Membrane</keyword>
<reference evidence="3 4" key="1">
    <citation type="submission" date="2009-11" db="EMBL/GenBank/DDBJ databases">
        <title>Annotation of Allomyces macrogynus ATCC 38327.</title>
        <authorList>
            <consortium name="The Broad Institute Genome Sequencing Platform"/>
            <person name="Russ C."/>
            <person name="Cuomo C."/>
            <person name="Burger G."/>
            <person name="Gray M.W."/>
            <person name="Holland P.W.H."/>
            <person name="King N."/>
            <person name="Lang F.B.F."/>
            <person name="Roger A.J."/>
            <person name="Ruiz-Trillo I."/>
            <person name="Young S.K."/>
            <person name="Zeng Q."/>
            <person name="Gargeya S."/>
            <person name="Fitzgerald M."/>
            <person name="Haas B."/>
            <person name="Abouelleil A."/>
            <person name="Alvarado L."/>
            <person name="Arachchi H.M."/>
            <person name="Berlin A."/>
            <person name="Chapman S.B."/>
            <person name="Gearin G."/>
            <person name="Goldberg J."/>
            <person name="Griggs A."/>
            <person name="Gujja S."/>
            <person name="Hansen M."/>
            <person name="Heiman D."/>
            <person name="Howarth C."/>
            <person name="Larimer J."/>
            <person name="Lui A."/>
            <person name="MacDonald P.J.P."/>
            <person name="McCowen C."/>
            <person name="Montmayeur A."/>
            <person name="Murphy C."/>
            <person name="Neiman D."/>
            <person name="Pearson M."/>
            <person name="Priest M."/>
            <person name="Roberts A."/>
            <person name="Saif S."/>
            <person name="Shea T."/>
            <person name="Sisk P."/>
            <person name="Stolte C."/>
            <person name="Sykes S."/>
            <person name="Wortman J."/>
            <person name="Nusbaum C."/>
            <person name="Birren B."/>
        </authorList>
    </citation>
    <scope>NUCLEOTIDE SEQUENCE [LARGE SCALE GENOMIC DNA]</scope>
    <source>
        <strain evidence="3 4">ATCC 38327</strain>
    </source>
</reference>
<feature type="region of interest" description="Disordered" evidence="1">
    <location>
        <begin position="395"/>
        <end position="414"/>
    </location>
</feature>
<feature type="compositionally biased region" description="Polar residues" evidence="1">
    <location>
        <begin position="646"/>
        <end position="655"/>
    </location>
</feature>
<feature type="region of interest" description="Disordered" evidence="1">
    <location>
        <begin position="425"/>
        <end position="596"/>
    </location>
</feature>
<organism evidence="3 4">
    <name type="scientific">Allomyces macrogynus (strain ATCC 38327)</name>
    <name type="common">Allomyces javanicus var. macrogynus</name>
    <dbReference type="NCBI Taxonomy" id="578462"/>
    <lineage>
        <taxon>Eukaryota</taxon>
        <taxon>Fungi</taxon>
        <taxon>Fungi incertae sedis</taxon>
        <taxon>Blastocladiomycota</taxon>
        <taxon>Blastocladiomycetes</taxon>
        <taxon>Blastocladiales</taxon>
        <taxon>Blastocladiaceae</taxon>
        <taxon>Allomyces</taxon>
    </lineage>
</organism>
<keyword evidence="2" id="KW-0812">Transmembrane</keyword>
<evidence type="ECO:0000256" key="2">
    <source>
        <dbReference type="SAM" id="Phobius"/>
    </source>
</evidence>
<dbReference type="Proteomes" id="UP000054350">
    <property type="component" value="Unassembled WGS sequence"/>
</dbReference>
<feature type="compositionally biased region" description="Low complexity" evidence="1">
    <location>
        <begin position="495"/>
        <end position="513"/>
    </location>
</feature>
<dbReference type="OrthoDB" id="5582447at2759"/>
<feature type="compositionally biased region" description="Low complexity" evidence="1">
    <location>
        <begin position="431"/>
        <end position="451"/>
    </location>
</feature>
<dbReference type="EMBL" id="GG745333">
    <property type="protein sequence ID" value="KNE58510.1"/>
    <property type="molecule type" value="Genomic_DNA"/>
</dbReference>
<evidence type="ECO:0000313" key="3">
    <source>
        <dbReference type="EMBL" id="KNE58510.1"/>
    </source>
</evidence>
<gene>
    <name evidence="3" type="ORF">AMAG_04078</name>
</gene>
<feature type="region of interest" description="Disordered" evidence="1">
    <location>
        <begin position="623"/>
        <end position="694"/>
    </location>
</feature>
<dbReference type="VEuPathDB" id="FungiDB:AMAG_04078"/>
<feature type="compositionally biased region" description="Low complexity" evidence="1">
    <location>
        <begin position="459"/>
        <end position="487"/>
    </location>
</feature>
<evidence type="ECO:0000256" key="1">
    <source>
        <dbReference type="SAM" id="MobiDB-lite"/>
    </source>
</evidence>
<keyword evidence="4" id="KW-1185">Reference proteome</keyword>
<sequence>MSASSTISVTTSDYLELRHPNLTAVFPPTPPSWNGAPQPALWIHSTCFTNADCAASAMPTAAFIQDACVDVVANRGYSGRDKSFDNATYDKAQRTLNRQFTLVMAQCMNAFTRWTARTCASLLHPTLLKRNITIPRLPPRTAGNRDHEAAFILYQSVLARTATMPPNTAPLGICTVAAPYGSPCQPITQGYAYTANGQAAGADTYQASNPQWGAEQSPNRDAINAPSPYLALDPFFRDDKMHATPQYIPALQTTLIPRAWDADKFPIQFLGNVENFVAVTACSPANVTVPVLVDGTGCDPQTRPCMFHKCAASGGECSATDLFVSGLAPTLQGLTFYSTSTIVRQAAFIVVPTVFVLMLAWIYRLQIVDKFDEMRIRYASNAMLDSVIDNNEVELPGYSSDHEMEVPPLYPLSNDDHEHVQVQVDHPDAPTPATNAAAAPVASLAPVPTSARARDLEVTTAPATGTTTDLPSANTPTVSTTATTAPAEPSPPPDAGALRAASAPPAVAPPSGGTPAGTPPAAAEPPPPSPSVAATSPATPAQSDATPPPITVAAPLPPPAPTAAAPTARRVSAISATDNLQRSPVLGARDPRRIPSFRSQFGVLEPGLASPISEVAMSADNPRGGEVMIANPDGSEAPAVADTESVRATRSTNPNDPRVYELMQEGRGLYLRRPQRPGPTRTSRPAIGGHHRSA</sequence>
<feature type="compositionally biased region" description="Pro residues" evidence="1">
    <location>
        <begin position="546"/>
        <end position="561"/>
    </location>
</feature>
<accession>A0A0L0S7X2</accession>
<protein>
    <submittedName>
        <fullName evidence="3">Uncharacterized protein</fullName>
    </submittedName>
</protein>
<name>A0A0L0S7X2_ALLM3</name>
<feature type="compositionally biased region" description="Low complexity" evidence="1">
    <location>
        <begin position="531"/>
        <end position="545"/>
    </location>
</feature>
<reference evidence="4" key="2">
    <citation type="submission" date="2009-11" db="EMBL/GenBank/DDBJ databases">
        <title>The Genome Sequence of Allomyces macrogynus strain ATCC 38327.</title>
        <authorList>
            <consortium name="The Broad Institute Genome Sequencing Platform"/>
            <person name="Russ C."/>
            <person name="Cuomo C."/>
            <person name="Shea T."/>
            <person name="Young S.K."/>
            <person name="Zeng Q."/>
            <person name="Koehrsen M."/>
            <person name="Haas B."/>
            <person name="Borodovsky M."/>
            <person name="Guigo R."/>
            <person name="Alvarado L."/>
            <person name="Berlin A."/>
            <person name="Borenstein D."/>
            <person name="Chen Z."/>
            <person name="Engels R."/>
            <person name="Freedman E."/>
            <person name="Gellesch M."/>
            <person name="Goldberg J."/>
            <person name="Griggs A."/>
            <person name="Gujja S."/>
            <person name="Heiman D."/>
            <person name="Hepburn T."/>
            <person name="Howarth C."/>
            <person name="Jen D."/>
            <person name="Larson L."/>
            <person name="Lewis B."/>
            <person name="Mehta T."/>
            <person name="Park D."/>
            <person name="Pearson M."/>
            <person name="Roberts A."/>
            <person name="Saif S."/>
            <person name="Shenoy N."/>
            <person name="Sisk P."/>
            <person name="Stolte C."/>
            <person name="Sykes S."/>
            <person name="Walk T."/>
            <person name="White J."/>
            <person name="Yandava C."/>
            <person name="Burger G."/>
            <person name="Gray M.W."/>
            <person name="Holland P.W.H."/>
            <person name="King N."/>
            <person name="Lang F.B.F."/>
            <person name="Roger A.J."/>
            <person name="Ruiz-Trillo I."/>
            <person name="Lander E."/>
            <person name="Nusbaum C."/>
        </authorList>
    </citation>
    <scope>NUCLEOTIDE SEQUENCE [LARGE SCALE GENOMIC DNA]</scope>
    <source>
        <strain evidence="4">ATCC 38327</strain>
    </source>
</reference>
<dbReference type="AlphaFoldDB" id="A0A0L0S7X2"/>
<feature type="transmembrane region" description="Helical" evidence="2">
    <location>
        <begin position="346"/>
        <end position="365"/>
    </location>
</feature>
<proteinExistence type="predicted"/>
<evidence type="ECO:0000313" key="4">
    <source>
        <dbReference type="Proteomes" id="UP000054350"/>
    </source>
</evidence>